<name>A0A3S4FP91_9MYCO</name>
<keyword evidence="2" id="KW-1185">Reference proteome</keyword>
<reference evidence="2" key="1">
    <citation type="submission" date="2018-02" db="EMBL/GenBank/DDBJ databases">
        <authorList>
            <person name="Seth-Smith MB H."/>
            <person name="Seth-Smith H."/>
        </authorList>
    </citation>
    <scope>NUCLEOTIDE SEQUENCE [LARGE SCALE GENOMIC DNA]</scope>
</reference>
<organism evidence="1 2">
    <name type="scientific">Mycobacterium basiliense</name>
    <dbReference type="NCBI Taxonomy" id="2094119"/>
    <lineage>
        <taxon>Bacteria</taxon>
        <taxon>Bacillati</taxon>
        <taxon>Actinomycetota</taxon>
        <taxon>Actinomycetes</taxon>
        <taxon>Mycobacteriales</taxon>
        <taxon>Mycobacteriaceae</taxon>
        <taxon>Mycobacterium</taxon>
    </lineage>
</organism>
<evidence type="ECO:0000313" key="1">
    <source>
        <dbReference type="EMBL" id="VDM87644.1"/>
    </source>
</evidence>
<sequence>MKYMHGDTAIDGELIAERAPARGRTGAASPDAPPSVAVTRAVGSGAPARAGEYDIAAVGLLRHRGDVGSRHSWSAGNRLGQ</sequence>
<protein>
    <submittedName>
        <fullName evidence="1">Uncharacterized protein</fullName>
    </submittedName>
</protein>
<dbReference type="Proteomes" id="UP000269998">
    <property type="component" value="Chromosome"/>
</dbReference>
<dbReference type="RefSeq" id="WP_158015751.1">
    <property type="nucleotide sequence ID" value="NZ_CBCSKE010000006.1"/>
</dbReference>
<proteinExistence type="predicted"/>
<gene>
    <name evidence="1" type="ORF">MB901379_01188</name>
</gene>
<accession>A0A3S4FP91</accession>
<dbReference type="EMBL" id="LR130759">
    <property type="protein sequence ID" value="VDM87644.1"/>
    <property type="molecule type" value="Genomic_DNA"/>
</dbReference>
<dbReference type="KEGG" id="mbai:MB901379_01188"/>
<dbReference type="AlphaFoldDB" id="A0A3S4FP91"/>
<evidence type="ECO:0000313" key="2">
    <source>
        <dbReference type="Proteomes" id="UP000269998"/>
    </source>
</evidence>